<dbReference type="AlphaFoldDB" id="A0A371DXW7"/>
<feature type="domain" description="Arrestin-like N-terminal" evidence="1">
    <location>
        <begin position="70"/>
        <end position="170"/>
    </location>
</feature>
<sequence>MSTPSLPAYPSDSSEDSHLDVAHDLPTYTRTTNTEWDIPPAEQQHNFHLETKKTGARWLTLVVISRAASDDEQPTFYPGGNVTGSVKLTLEKQEVMDQISIDLYGRLTIFSHTTANFLHVSRTLFSAAAQNSLPSLLRRVKLSAGQHEWPYSFHLPKGVSILSSVDMEGQSQRQTYRLPPSFSVLQSDVHVEYSLVVRVNRGGFRSGGKLVVPFKYVPLARPSAPTILRQLAYQQNTPVVGPVGDPAGWKTLEAVTVDGMLFKTVAVTAHCRLSISRPLTYTRGGLIHLVLSVEAANEQFLDMITPASLHIALVQRITFGDPPETTRFSRRLTEQTTMKCYDRGNASWWRAPVDAAHVIAPAKVFAGEIKVPEDLIPGCQILHYGHEYEVVLYPLTAVGFTPNAPPEEILASERVTIVTAFAQGPRPRPHVPPEYDSEPG</sequence>
<reference evidence="2 3" key="1">
    <citation type="journal article" date="2018" name="Biotechnol. Biofuels">
        <title>Integrative visual omics of the white-rot fungus Polyporus brumalis exposes the biotechnological potential of its oxidative enzymes for delignifying raw plant biomass.</title>
        <authorList>
            <person name="Miyauchi S."/>
            <person name="Rancon A."/>
            <person name="Drula E."/>
            <person name="Hage H."/>
            <person name="Chaduli D."/>
            <person name="Favel A."/>
            <person name="Grisel S."/>
            <person name="Henrissat B."/>
            <person name="Herpoel-Gimbert I."/>
            <person name="Ruiz-Duenas F.J."/>
            <person name="Chevret D."/>
            <person name="Hainaut M."/>
            <person name="Lin J."/>
            <person name="Wang M."/>
            <person name="Pangilinan J."/>
            <person name="Lipzen A."/>
            <person name="Lesage-Meessen L."/>
            <person name="Navarro D."/>
            <person name="Riley R."/>
            <person name="Grigoriev I.V."/>
            <person name="Zhou S."/>
            <person name="Raouche S."/>
            <person name="Rosso M.N."/>
        </authorList>
    </citation>
    <scope>NUCLEOTIDE SEQUENCE [LARGE SCALE GENOMIC DNA]</scope>
    <source>
        <strain evidence="2 3">BRFM 1820</strain>
    </source>
</reference>
<evidence type="ECO:0000259" key="1">
    <source>
        <dbReference type="Pfam" id="PF00339"/>
    </source>
</evidence>
<dbReference type="Gene3D" id="2.60.40.640">
    <property type="match status" value="1"/>
</dbReference>
<dbReference type="STRING" id="139420.A0A371DXW7"/>
<evidence type="ECO:0000313" key="3">
    <source>
        <dbReference type="Proteomes" id="UP000256964"/>
    </source>
</evidence>
<protein>
    <recommendedName>
        <fullName evidence="1">Arrestin-like N-terminal domain-containing protein</fullName>
    </recommendedName>
</protein>
<dbReference type="EMBL" id="KZ857379">
    <property type="protein sequence ID" value="RDX57356.1"/>
    <property type="molecule type" value="Genomic_DNA"/>
</dbReference>
<organism evidence="2 3">
    <name type="scientific">Lentinus brumalis</name>
    <dbReference type="NCBI Taxonomy" id="2498619"/>
    <lineage>
        <taxon>Eukaryota</taxon>
        <taxon>Fungi</taxon>
        <taxon>Dikarya</taxon>
        <taxon>Basidiomycota</taxon>
        <taxon>Agaricomycotina</taxon>
        <taxon>Agaricomycetes</taxon>
        <taxon>Polyporales</taxon>
        <taxon>Polyporaceae</taxon>
        <taxon>Lentinus</taxon>
    </lineage>
</organism>
<proteinExistence type="predicted"/>
<gene>
    <name evidence="2" type="ORF">OH76DRAFT_1451331</name>
</gene>
<dbReference type="InterPro" id="IPR014756">
    <property type="entry name" value="Ig_E-set"/>
</dbReference>
<dbReference type="InterPro" id="IPR011021">
    <property type="entry name" value="Arrestin-like_N"/>
</dbReference>
<dbReference type="SUPFAM" id="SSF81296">
    <property type="entry name" value="E set domains"/>
    <property type="match status" value="1"/>
</dbReference>
<accession>A0A371DXW7</accession>
<dbReference type="OrthoDB" id="3261578at2759"/>
<dbReference type="Pfam" id="PF00339">
    <property type="entry name" value="Arrestin_N"/>
    <property type="match status" value="1"/>
</dbReference>
<evidence type="ECO:0000313" key="2">
    <source>
        <dbReference type="EMBL" id="RDX57356.1"/>
    </source>
</evidence>
<dbReference type="Proteomes" id="UP000256964">
    <property type="component" value="Unassembled WGS sequence"/>
</dbReference>
<name>A0A371DXW7_9APHY</name>
<dbReference type="InterPro" id="IPR014752">
    <property type="entry name" value="Arrestin-like_C"/>
</dbReference>
<keyword evidence="3" id="KW-1185">Reference proteome</keyword>